<comment type="caution">
    <text evidence="1">The sequence shown here is derived from an EMBL/GenBank/DDBJ whole genome shotgun (WGS) entry which is preliminary data.</text>
</comment>
<reference evidence="1 2" key="1">
    <citation type="journal article" date="2019" name="G3 (Bethesda)">
        <title>Sequencing of a Wild Apple (Malus baccata) Genome Unravels the Differences Between Cultivated and Wild Apple Species Regarding Disease Resistance and Cold Tolerance.</title>
        <authorList>
            <person name="Chen X."/>
        </authorList>
    </citation>
    <scope>NUCLEOTIDE SEQUENCE [LARGE SCALE GENOMIC DNA]</scope>
    <source>
        <strain evidence="2">cv. Shandingzi</strain>
        <tissue evidence="1">Leaves</tissue>
    </source>
</reference>
<accession>A0A540NV27</accession>
<evidence type="ECO:0000313" key="1">
    <source>
        <dbReference type="EMBL" id="TQE14403.1"/>
    </source>
</evidence>
<dbReference type="EMBL" id="VIEB01000004">
    <property type="protein sequence ID" value="TQE14403.1"/>
    <property type="molecule type" value="Genomic_DNA"/>
</dbReference>
<evidence type="ECO:0000313" key="2">
    <source>
        <dbReference type="Proteomes" id="UP000315295"/>
    </source>
</evidence>
<dbReference type="Proteomes" id="UP000315295">
    <property type="component" value="Unassembled WGS sequence"/>
</dbReference>
<proteinExistence type="predicted"/>
<organism evidence="1 2">
    <name type="scientific">Malus baccata</name>
    <name type="common">Siberian crab apple</name>
    <name type="synonym">Pyrus baccata</name>
    <dbReference type="NCBI Taxonomy" id="106549"/>
    <lineage>
        <taxon>Eukaryota</taxon>
        <taxon>Viridiplantae</taxon>
        <taxon>Streptophyta</taxon>
        <taxon>Embryophyta</taxon>
        <taxon>Tracheophyta</taxon>
        <taxon>Spermatophyta</taxon>
        <taxon>Magnoliopsida</taxon>
        <taxon>eudicotyledons</taxon>
        <taxon>Gunneridae</taxon>
        <taxon>Pentapetalae</taxon>
        <taxon>rosids</taxon>
        <taxon>fabids</taxon>
        <taxon>Rosales</taxon>
        <taxon>Rosaceae</taxon>
        <taxon>Amygdaloideae</taxon>
        <taxon>Maleae</taxon>
        <taxon>Malus</taxon>
    </lineage>
</organism>
<protein>
    <submittedName>
        <fullName evidence="1">Uncharacterized protein</fullName>
    </submittedName>
</protein>
<keyword evidence="2" id="KW-1185">Reference proteome</keyword>
<dbReference type="AlphaFoldDB" id="A0A540NV27"/>
<name>A0A540NV27_MALBA</name>
<sequence length="75" mass="9131">MKRSGVILKPDPRLELNMEKVLRVLDMLDLSRIFWKTNCNKIFLNEYDMSSNWMKLMVLYSLLTMLWFELKETKK</sequence>
<gene>
    <name evidence="1" type="ORF">C1H46_036585</name>
</gene>